<dbReference type="PATRIC" id="fig|1961.12.peg.2587"/>
<proteinExistence type="predicted"/>
<gene>
    <name evidence="1" type="ORF">ADK75_11200</name>
</gene>
<dbReference type="OrthoDB" id="4315673at2"/>
<evidence type="ECO:0000313" key="1">
    <source>
        <dbReference type="EMBL" id="KOG55456.1"/>
    </source>
</evidence>
<name>A0A0L8MYE1_STRVG</name>
<evidence type="ECO:0000313" key="2">
    <source>
        <dbReference type="Proteomes" id="UP000037084"/>
    </source>
</evidence>
<dbReference type="AlphaFoldDB" id="A0A0L8MYE1"/>
<organism evidence="1 2">
    <name type="scientific">Streptomyces virginiae</name>
    <name type="common">Streptomyces cinnamonensis</name>
    <dbReference type="NCBI Taxonomy" id="1961"/>
    <lineage>
        <taxon>Bacteria</taxon>
        <taxon>Bacillati</taxon>
        <taxon>Actinomycetota</taxon>
        <taxon>Actinomycetes</taxon>
        <taxon>Kitasatosporales</taxon>
        <taxon>Streptomycetaceae</taxon>
        <taxon>Streptomyces</taxon>
    </lineage>
</organism>
<accession>A0A0L8MYE1</accession>
<dbReference type="RefSeq" id="WP_053169972.1">
    <property type="nucleotide sequence ID" value="NZ_LGUV01000094.1"/>
</dbReference>
<comment type="caution">
    <text evidence="1">The sequence shown here is derived from an EMBL/GenBank/DDBJ whole genome shotgun (WGS) entry which is preliminary data.</text>
</comment>
<reference evidence="2" key="1">
    <citation type="submission" date="2015-07" db="EMBL/GenBank/DDBJ databases">
        <authorList>
            <consortium name="Consortium for Microbial Forensics and Genomics (microFORGE)"/>
            <person name="Knight B.M."/>
            <person name="Roberts D.P."/>
            <person name="Lin D."/>
            <person name="Hari K."/>
            <person name="Fletcher J."/>
            <person name="Melcher U."/>
            <person name="Blagden T."/>
            <person name="Winegar R.A."/>
        </authorList>
    </citation>
    <scope>NUCLEOTIDE SEQUENCE [LARGE SCALE GENOMIC DNA]</scope>
    <source>
        <strain evidence="2">NRRL B-1447</strain>
    </source>
</reference>
<protein>
    <submittedName>
        <fullName evidence="1">Uncharacterized protein</fullName>
    </submittedName>
</protein>
<dbReference type="Proteomes" id="UP000037084">
    <property type="component" value="Unassembled WGS sequence"/>
</dbReference>
<sequence length="187" mass="21169">MTPSPVRPSWRAPMKTWHRPVHTRERHAEIPTAHGTYTLLREPGPRLTADAKAEAWERWQFVLDGDTVLEIDDAGLPGEGMRRRVRHGIHGRLDGVPFTARAEGRSLRPSRRGIRFALDDGRTLSFTVHRFHRQLVRAAGGKDEVRARTRTGLWEADRLDRAELALLCLVTVAGLDRLLASPLQEVL</sequence>
<dbReference type="EMBL" id="LGUV01000094">
    <property type="protein sequence ID" value="KOG55456.1"/>
    <property type="molecule type" value="Genomic_DNA"/>
</dbReference>